<accession>A0A7J7IVD1</accession>
<keyword evidence="2" id="KW-1185">Reference proteome</keyword>
<name>A0A7J7IVD1_BUGNE</name>
<dbReference type="AlphaFoldDB" id="A0A7J7IVD1"/>
<proteinExistence type="predicted"/>
<reference evidence="1" key="1">
    <citation type="submission" date="2020-06" db="EMBL/GenBank/DDBJ databases">
        <title>Draft genome of Bugula neritina, a colonial animal packing powerful symbionts and potential medicines.</title>
        <authorList>
            <person name="Rayko M."/>
        </authorList>
    </citation>
    <scope>NUCLEOTIDE SEQUENCE [LARGE SCALE GENOMIC DNA]</scope>
    <source>
        <strain evidence="1">Kwan_BN1</strain>
    </source>
</reference>
<dbReference type="Proteomes" id="UP000593567">
    <property type="component" value="Unassembled WGS sequence"/>
</dbReference>
<comment type="caution">
    <text evidence="1">The sequence shown here is derived from an EMBL/GenBank/DDBJ whole genome shotgun (WGS) entry which is preliminary data.</text>
</comment>
<dbReference type="EMBL" id="VXIV02003360">
    <property type="protein sequence ID" value="KAF6017800.1"/>
    <property type="molecule type" value="Genomic_DNA"/>
</dbReference>
<gene>
    <name evidence="1" type="ORF">EB796_023898</name>
</gene>
<evidence type="ECO:0000313" key="1">
    <source>
        <dbReference type="EMBL" id="KAF6017800.1"/>
    </source>
</evidence>
<evidence type="ECO:0000313" key="2">
    <source>
        <dbReference type="Proteomes" id="UP000593567"/>
    </source>
</evidence>
<sequence>MSTNQPKQCPNEKIILSSVPALAISFQKHRNNSQTIISPKDLHALWVADFQLDSKNPSNLYIATIDLKNNHLWWCDLTYSDRIDCRRQCKIKEAVHGYVSSIVVLASYIVTKFGKVGRQVTELLEFDKPETGHAADSYCENLVRIDTTITPGEIYYLDSTNFYMTWGLDDTNNRISQMIDREGVEHLYDSMEVPMWNNHLEGKTFTTTACRGKSELVSVELKQEPKHICVIIWTYEIGFGLTAKETSCFFVAELPESEFKLLDFALSCDYKVYFVIKADKQYKLHYVDAANLSDEFYSLPKEKQSIAVRYSQDILILKDYVVPTPVPVAAITTPSPFSLPTTSQATNSAFKASPDILPQPLRIPSKPPVNKNNHDMKRVRFKLNSYCSYHLDLKLKLEIIKEIDLAAGESEKECAVDCAIDAGKEPCLGMPTFTKLSPVMPLLAVTLILVLSSHSTLAKRRTCSISSVQYQRIIFTLCSGRKKRSADQPLTNAIRDIQKLDKINAVADSLGKPRLKRSDTPMHQLVTYCFRNCCTLGFIDEICS</sequence>
<organism evidence="1 2">
    <name type="scientific">Bugula neritina</name>
    <name type="common">Brown bryozoan</name>
    <name type="synonym">Sertularia neritina</name>
    <dbReference type="NCBI Taxonomy" id="10212"/>
    <lineage>
        <taxon>Eukaryota</taxon>
        <taxon>Metazoa</taxon>
        <taxon>Spiralia</taxon>
        <taxon>Lophotrochozoa</taxon>
        <taxon>Bryozoa</taxon>
        <taxon>Gymnolaemata</taxon>
        <taxon>Cheilostomatida</taxon>
        <taxon>Flustrina</taxon>
        <taxon>Buguloidea</taxon>
        <taxon>Bugulidae</taxon>
        <taxon>Bugula</taxon>
    </lineage>
</organism>
<protein>
    <submittedName>
        <fullName evidence="1">Uncharacterized protein</fullName>
    </submittedName>
</protein>